<dbReference type="InterPro" id="IPR012434">
    <property type="entry name" value="DUF1631"/>
</dbReference>
<sequence>MQPSREAPLLPRIAEDDPTPHTKVDTEVLEQIRSNLALEQRRLFQNIDQNSIPAANLNTIELVGMIFSQVLDEEGLPNIVKALIGHLHTPYLKVAVIDHSFLENQEHIARRLLDLMVEAGLKWVDEANLRKGVYYLLQASVTEILSDFRDDIQIFETIHSRLREQFEELEQKARAVEARTREAAKGKERLESARSRVYNILQERLGSSELPHPLERFLYHAWLDKMVLMLLRDREIERRGQWQEALDTIDAVIWACQARTDSTIRPILREKLSILSERIRSGLASLGAYHQPDCDELIELLEHYAGLPENELDESEAISNTPKKDDLHRDRDGMRLNKREREMVERLQQVEFGTWFLLRDSSGHEQRAKLSWYSPVTKKCMFVNQSGGQIKTLPIEQLATEMCRGKATITTQLVTSFVDRALRSIRRLLSKALGVEEPA</sequence>
<evidence type="ECO:0000256" key="1">
    <source>
        <dbReference type="SAM" id="Coils"/>
    </source>
</evidence>
<protein>
    <recommendedName>
        <fullName evidence="5">DUF1631 domain-containing protein</fullName>
    </recommendedName>
</protein>
<evidence type="ECO:0000313" key="4">
    <source>
        <dbReference type="Proteomes" id="UP000250928"/>
    </source>
</evidence>
<feature type="coiled-coil region" evidence="1">
    <location>
        <begin position="152"/>
        <end position="179"/>
    </location>
</feature>
<organism evidence="3 4">
    <name type="scientific">Candidatus Sedimenticola endophacoides</name>
    <dbReference type="NCBI Taxonomy" id="2548426"/>
    <lineage>
        <taxon>Bacteria</taxon>
        <taxon>Pseudomonadati</taxon>
        <taxon>Pseudomonadota</taxon>
        <taxon>Gammaproteobacteria</taxon>
        <taxon>Chromatiales</taxon>
        <taxon>Sedimenticolaceae</taxon>
        <taxon>Sedimenticola</taxon>
    </lineage>
</organism>
<reference evidence="3 4" key="1">
    <citation type="submission" date="2018-01" db="EMBL/GenBank/DDBJ databases">
        <title>Novel co-symbiosis in the lucinid bivalve Phacoides pectinatus.</title>
        <authorList>
            <person name="Lim S.J."/>
            <person name="Davis B.G."/>
            <person name="Gill D.E."/>
            <person name="Engel A.S."/>
            <person name="Anderson L.C."/>
            <person name="Campbell B.J."/>
        </authorList>
    </citation>
    <scope>NUCLEOTIDE SEQUENCE [LARGE SCALE GENOMIC DNA]</scope>
    <source>
        <strain evidence="3">N3_P5</strain>
    </source>
</reference>
<accession>A0A6N4E1U9</accession>
<evidence type="ECO:0000256" key="2">
    <source>
        <dbReference type="SAM" id="MobiDB-lite"/>
    </source>
</evidence>
<comment type="caution">
    <text evidence="3">The sequence shown here is derived from an EMBL/GenBank/DDBJ whole genome shotgun (WGS) entry which is preliminary data.</text>
</comment>
<proteinExistence type="predicted"/>
<dbReference type="Pfam" id="PF07793">
    <property type="entry name" value="DUF1631"/>
    <property type="match status" value="1"/>
</dbReference>
<feature type="region of interest" description="Disordered" evidence="2">
    <location>
        <begin position="311"/>
        <end position="330"/>
    </location>
</feature>
<dbReference type="EMBL" id="PQCO01000168">
    <property type="protein sequence ID" value="PUE03018.1"/>
    <property type="molecule type" value="Genomic_DNA"/>
</dbReference>
<evidence type="ECO:0000313" key="3">
    <source>
        <dbReference type="EMBL" id="PUE03018.1"/>
    </source>
</evidence>
<gene>
    <name evidence="3" type="ORF">C3L24_05115</name>
</gene>
<keyword evidence="1" id="KW-0175">Coiled coil</keyword>
<evidence type="ECO:0008006" key="5">
    <source>
        <dbReference type="Google" id="ProtNLM"/>
    </source>
</evidence>
<name>A0A6N4E1U9_9GAMM</name>
<dbReference type="Proteomes" id="UP000250928">
    <property type="component" value="Unassembled WGS sequence"/>
</dbReference>
<dbReference type="AlphaFoldDB" id="A0A6N4E1U9"/>
<feature type="region of interest" description="Disordered" evidence="2">
    <location>
        <begin position="1"/>
        <end position="21"/>
    </location>
</feature>